<organism evidence="2">
    <name type="scientific">Chrysotila carterae</name>
    <name type="common">Marine alga</name>
    <name type="synonym">Syracosphaera carterae</name>
    <dbReference type="NCBI Taxonomy" id="13221"/>
    <lineage>
        <taxon>Eukaryota</taxon>
        <taxon>Haptista</taxon>
        <taxon>Haptophyta</taxon>
        <taxon>Prymnesiophyceae</taxon>
        <taxon>Isochrysidales</taxon>
        <taxon>Isochrysidaceae</taxon>
        <taxon>Chrysotila</taxon>
    </lineage>
</organism>
<evidence type="ECO:0000256" key="1">
    <source>
        <dbReference type="ARBA" id="ARBA00022679"/>
    </source>
</evidence>
<dbReference type="AlphaFoldDB" id="A0A7S4ERS9"/>
<dbReference type="EMBL" id="HBIZ01002413">
    <property type="protein sequence ID" value="CAE0748712.1"/>
    <property type="molecule type" value="Transcribed_RNA"/>
</dbReference>
<dbReference type="PANTHER" id="PTHR10605:SF56">
    <property type="entry name" value="BIFUNCTIONAL HEPARAN SULFATE N-DEACETYLASE_N-SULFOTRANSFERASE"/>
    <property type="match status" value="1"/>
</dbReference>
<name>A0A7S4ERS9_CHRCT</name>
<sequence>MHKPPTISDNVTLPRVFLLGNPKSGSTFLFHCIRAGAFHPSLVCGPKAASWRHCNGRSYLLTTLGAKKEFNYWGGPAWNWGLKWYTGASIPLVAWEWRLPLAAWGQRTRGGEEPQQLIRQLCLLRNESDLRQKRWPWSDQHGDTNACSRFPLQCIAGEQLVRDGCGIMRPLPSWQRCGHTHEPKCAPVHLFVSHAWPRSAEISSQALTVDPSINTFMNFPDAPRLLAAALAPKSQFRFIVLVREPVERAVSSTRMMLEWRWERGSNYSSILSRDAHAFRRCFETNPAARAAVATACSRAATPQHLGHISDGLLTCWADGAAQSVAQATDTQLVQLRRCLADGHPRNHVRAGAYAVAATAWLRRFSPEQFLWLETAAMRQMSEIAILTMLGDFLCLPTAHLRNAPGEVLHACKSPSAGKMGQVDQRMKTHALESLVPADFAQRLTSVYRPFNRLLASILSFRKFEKTTAQTVLSAPWLRA</sequence>
<accession>A0A7S4ERS9</accession>
<reference evidence="2" key="1">
    <citation type="submission" date="2021-01" db="EMBL/GenBank/DDBJ databases">
        <authorList>
            <person name="Corre E."/>
            <person name="Pelletier E."/>
            <person name="Niang G."/>
            <person name="Scheremetjew M."/>
            <person name="Finn R."/>
            <person name="Kale V."/>
            <person name="Holt S."/>
            <person name="Cochrane G."/>
            <person name="Meng A."/>
            <person name="Brown T."/>
            <person name="Cohen L."/>
        </authorList>
    </citation>
    <scope>NUCLEOTIDE SEQUENCE</scope>
    <source>
        <strain evidence="2">CCMP645</strain>
    </source>
</reference>
<dbReference type="SUPFAM" id="SSF52540">
    <property type="entry name" value="P-loop containing nucleoside triphosphate hydrolases"/>
    <property type="match status" value="1"/>
</dbReference>
<gene>
    <name evidence="2" type="ORF">PCAR00345_LOCUS1294</name>
</gene>
<proteinExistence type="predicted"/>
<dbReference type="InterPro" id="IPR037359">
    <property type="entry name" value="NST/OST"/>
</dbReference>
<evidence type="ECO:0008006" key="3">
    <source>
        <dbReference type="Google" id="ProtNLM"/>
    </source>
</evidence>
<dbReference type="InterPro" id="IPR027417">
    <property type="entry name" value="P-loop_NTPase"/>
</dbReference>
<dbReference type="PANTHER" id="PTHR10605">
    <property type="entry name" value="HEPARAN SULFATE SULFOTRANSFERASE"/>
    <property type="match status" value="1"/>
</dbReference>
<evidence type="ECO:0000313" key="2">
    <source>
        <dbReference type="EMBL" id="CAE0748712.1"/>
    </source>
</evidence>
<dbReference type="Gene3D" id="3.40.50.300">
    <property type="entry name" value="P-loop containing nucleotide triphosphate hydrolases"/>
    <property type="match status" value="1"/>
</dbReference>
<protein>
    <recommendedName>
        <fullName evidence="3">Sulfotransferase domain-containing protein</fullName>
    </recommendedName>
</protein>
<dbReference type="GO" id="GO:0008146">
    <property type="term" value="F:sulfotransferase activity"/>
    <property type="evidence" value="ECO:0007669"/>
    <property type="project" value="InterPro"/>
</dbReference>
<keyword evidence="1" id="KW-0808">Transferase</keyword>